<keyword evidence="1" id="KW-0472">Membrane</keyword>
<feature type="transmembrane region" description="Helical" evidence="1">
    <location>
        <begin position="41"/>
        <end position="61"/>
    </location>
</feature>
<feature type="transmembrane region" description="Helical" evidence="1">
    <location>
        <begin position="67"/>
        <end position="87"/>
    </location>
</feature>
<proteinExistence type="predicted"/>
<name>A0A382W0I7_9ZZZZ</name>
<gene>
    <name evidence="2" type="ORF">METZ01_LOCUS405156</name>
</gene>
<reference evidence="2" key="1">
    <citation type="submission" date="2018-05" db="EMBL/GenBank/DDBJ databases">
        <authorList>
            <person name="Lanie J.A."/>
            <person name="Ng W.-L."/>
            <person name="Kazmierczak K.M."/>
            <person name="Andrzejewski T.M."/>
            <person name="Davidsen T.M."/>
            <person name="Wayne K.J."/>
            <person name="Tettelin H."/>
            <person name="Glass J.I."/>
            <person name="Rusch D."/>
            <person name="Podicherti R."/>
            <person name="Tsui H.-C.T."/>
            <person name="Winkler M.E."/>
        </authorList>
    </citation>
    <scope>NUCLEOTIDE SEQUENCE</scope>
</reference>
<keyword evidence="1" id="KW-0812">Transmembrane</keyword>
<dbReference type="AlphaFoldDB" id="A0A382W0I7"/>
<evidence type="ECO:0000313" key="2">
    <source>
        <dbReference type="EMBL" id="SVD52302.1"/>
    </source>
</evidence>
<accession>A0A382W0I7</accession>
<organism evidence="2">
    <name type="scientific">marine metagenome</name>
    <dbReference type="NCBI Taxonomy" id="408172"/>
    <lineage>
        <taxon>unclassified sequences</taxon>
        <taxon>metagenomes</taxon>
        <taxon>ecological metagenomes</taxon>
    </lineage>
</organism>
<dbReference type="EMBL" id="UINC01156086">
    <property type="protein sequence ID" value="SVD52302.1"/>
    <property type="molecule type" value="Genomic_DNA"/>
</dbReference>
<keyword evidence="1" id="KW-1133">Transmembrane helix</keyword>
<sequence>MKELPPQIEKAEPKKGLSSKETYNVVSDTVVGVNVRKKDNIIQGLIILVTVIIGLVIGQMYGGFLMLGGLGGLIIGFLVSGIFLMIYRAVKHASGDHD</sequence>
<evidence type="ECO:0000256" key="1">
    <source>
        <dbReference type="SAM" id="Phobius"/>
    </source>
</evidence>
<protein>
    <submittedName>
        <fullName evidence="2">Uncharacterized protein</fullName>
    </submittedName>
</protein>